<dbReference type="GeneID" id="9586292"/>
<dbReference type="HOGENOM" id="CLU_1678942_0_0_1"/>
<gene>
    <name evidence="2" type="ORF">SCHCODRAFT_106650</name>
</gene>
<reference evidence="2 3" key="1">
    <citation type="journal article" date="2010" name="Nat. Biotechnol.">
        <title>Genome sequence of the model mushroom Schizophyllum commune.</title>
        <authorList>
            <person name="Ohm R.A."/>
            <person name="de Jong J.F."/>
            <person name="Lugones L.G."/>
            <person name="Aerts A."/>
            <person name="Kothe E."/>
            <person name="Stajich J.E."/>
            <person name="de Vries R.P."/>
            <person name="Record E."/>
            <person name="Levasseur A."/>
            <person name="Baker S.E."/>
            <person name="Bartholomew K.A."/>
            <person name="Coutinho P.M."/>
            <person name="Erdmann S."/>
            <person name="Fowler T.J."/>
            <person name="Gathman A.C."/>
            <person name="Lombard V."/>
            <person name="Henrissat B."/>
            <person name="Knabe N."/>
            <person name="Kuees U."/>
            <person name="Lilly W.W."/>
            <person name="Lindquist E."/>
            <person name="Lucas S."/>
            <person name="Magnuson J.K."/>
            <person name="Piumi F."/>
            <person name="Raudaskoski M."/>
            <person name="Salamov A."/>
            <person name="Schmutz J."/>
            <person name="Schwarze F.W.M.R."/>
            <person name="vanKuyk P.A."/>
            <person name="Horton J.S."/>
            <person name="Grigoriev I.V."/>
            <person name="Woesten H.A.B."/>
        </authorList>
    </citation>
    <scope>NUCLEOTIDE SEQUENCE [LARGE SCALE GENOMIC DNA]</scope>
    <source>
        <strain evidence="3">H4-8 / FGSC 9210</strain>
    </source>
</reference>
<keyword evidence="3" id="KW-1185">Reference proteome</keyword>
<dbReference type="InParanoid" id="D8PZ90"/>
<evidence type="ECO:0000256" key="1">
    <source>
        <dbReference type="SAM" id="MobiDB-lite"/>
    </source>
</evidence>
<proteinExistence type="predicted"/>
<dbReference type="VEuPathDB" id="FungiDB:SCHCODRAFT_02493929"/>
<dbReference type="EMBL" id="GL377304">
    <property type="protein sequence ID" value="EFI99392.1"/>
    <property type="molecule type" value="Genomic_DNA"/>
</dbReference>
<feature type="region of interest" description="Disordered" evidence="1">
    <location>
        <begin position="12"/>
        <end position="34"/>
    </location>
</feature>
<dbReference type="RefSeq" id="XP_003034295.1">
    <property type="nucleotide sequence ID" value="XM_003034249.1"/>
</dbReference>
<dbReference type="KEGG" id="scm:SCHCO_02493929"/>
<evidence type="ECO:0000313" key="2">
    <source>
        <dbReference type="EMBL" id="EFI99392.1"/>
    </source>
</evidence>
<organism evidence="3">
    <name type="scientific">Schizophyllum commune (strain H4-8 / FGSC 9210)</name>
    <name type="common">Split gill fungus</name>
    <dbReference type="NCBI Taxonomy" id="578458"/>
    <lineage>
        <taxon>Eukaryota</taxon>
        <taxon>Fungi</taxon>
        <taxon>Dikarya</taxon>
        <taxon>Basidiomycota</taxon>
        <taxon>Agaricomycotina</taxon>
        <taxon>Agaricomycetes</taxon>
        <taxon>Agaricomycetidae</taxon>
        <taxon>Agaricales</taxon>
        <taxon>Schizophyllaceae</taxon>
        <taxon>Schizophyllum</taxon>
    </lineage>
</organism>
<feature type="non-terminal residue" evidence="2">
    <location>
        <position position="157"/>
    </location>
</feature>
<dbReference type="OrthoDB" id="10318999at2759"/>
<dbReference type="Proteomes" id="UP000007431">
    <property type="component" value="Unassembled WGS sequence"/>
</dbReference>
<name>D8PZ90_SCHCM</name>
<evidence type="ECO:0000313" key="3">
    <source>
        <dbReference type="Proteomes" id="UP000007431"/>
    </source>
</evidence>
<sequence length="157" mass="16930">MHLSEAVILGTFAPLPDSSPGDPSQERKSSVAGPLQAPVDMTSLLCVIRVAARRDRFGEYVRLRLRWQGSSVLVTDYRDGFNAHFNSSASEARDLQTYSGLAKSAQSQLAEPSDDQGRNHRLAPQLNVLLSPGFAEGAICTGRSQPDLPPKVPDSIA</sequence>
<accession>D8PZ90</accession>
<dbReference type="AlphaFoldDB" id="D8PZ90"/>
<protein>
    <submittedName>
        <fullName evidence="2">Uncharacterized protein</fullName>
    </submittedName>
</protein>